<sequence length="133" mass="15326">MKKNIVLILSIILLQSCYFGAGLIEEELPGSFMLFANNSIEELSIINNSNNKSIYNIVVDEAVFAVGFNKEYIIAKSYSVNKNLILYHIIEVEKELNQINLNLSFQDYKLKRESLKLPYDLNFTLVYHEIAKN</sequence>
<keyword evidence="2" id="KW-1185">Reference proteome</keyword>
<reference evidence="1 2" key="1">
    <citation type="submission" date="2020-08" db="EMBL/GenBank/DDBJ databases">
        <title>Polaribacter sp. L12M9 isolated from gut of the Korean scallop.</title>
        <authorList>
            <person name="Jeong Y.S."/>
        </authorList>
    </citation>
    <scope>NUCLEOTIDE SEQUENCE [LARGE SCALE GENOMIC DNA]</scope>
    <source>
        <strain evidence="1 2">L12M9</strain>
    </source>
</reference>
<organism evidence="1 2">
    <name type="scientific">Polaribacter pectinis</name>
    <dbReference type="NCBI Taxonomy" id="2738844"/>
    <lineage>
        <taxon>Bacteria</taxon>
        <taxon>Pseudomonadati</taxon>
        <taxon>Bacteroidota</taxon>
        <taxon>Flavobacteriia</taxon>
        <taxon>Flavobacteriales</taxon>
        <taxon>Flavobacteriaceae</taxon>
    </lineage>
</organism>
<gene>
    <name evidence="1" type="ORF">H9W90_11335</name>
</gene>
<dbReference type="Proteomes" id="UP000515808">
    <property type="component" value="Chromosome"/>
</dbReference>
<dbReference type="AlphaFoldDB" id="A0A7G9L837"/>
<dbReference type="EMBL" id="CP060695">
    <property type="protein sequence ID" value="QNM84786.1"/>
    <property type="molecule type" value="Genomic_DNA"/>
</dbReference>
<dbReference type="KEGG" id="ppec:H9W90_11335"/>
<proteinExistence type="predicted"/>
<protein>
    <recommendedName>
        <fullName evidence="3">Lipoprotein</fullName>
    </recommendedName>
</protein>
<dbReference type="RefSeq" id="WP_187481708.1">
    <property type="nucleotide sequence ID" value="NZ_CP060695.1"/>
</dbReference>
<evidence type="ECO:0008006" key="3">
    <source>
        <dbReference type="Google" id="ProtNLM"/>
    </source>
</evidence>
<accession>A0A7G9L837</accession>
<name>A0A7G9L837_9FLAO</name>
<dbReference type="PROSITE" id="PS51257">
    <property type="entry name" value="PROKAR_LIPOPROTEIN"/>
    <property type="match status" value="1"/>
</dbReference>
<evidence type="ECO:0000313" key="2">
    <source>
        <dbReference type="Proteomes" id="UP000515808"/>
    </source>
</evidence>
<evidence type="ECO:0000313" key="1">
    <source>
        <dbReference type="EMBL" id="QNM84786.1"/>
    </source>
</evidence>